<reference evidence="1 2" key="1">
    <citation type="submission" date="2019-05" db="EMBL/GenBank/DDBJ databases">
        <title>Another draft genome of Portunus trituberculatus and its Hox gene families provides insights of decapod evolution.</title>
        <authorList>
            <person name="Jeong J.-H."/>
            <person name="Song I."/>
            <person name="Kim S."/>
            <person name="Choi T."/>
            <person name="Kim D."/>
            <person name="Ryu S."/>
            <person name="Kim W."/>
        </authorList>
    </citation>
    <scope>NUCLEOTIDE SEQUENCE [LARGE SCALE GENOMIC DNA]</scope>
    <source>
        <tissue evidence="1">Muscle</tissue>
    </source>
</reference>
<dbReference type="AlphaFoldDB" id="A0A5B7EV87"/>
<evidence type="ECO:0000313" key="2">
    <source>
        <dbReference type="Proteomes" id="UP000324222"/>
    </source>
</evidence>
<protein>
    <submittedName>
        <fullName evidence="1">Uncharacterized protein</fullName>
    </submittedName>
</protein>
<name>A0A5B7EV87_PORTR</name>
<accession>A0A5B7EV87</accession>
<comment type="caution">
    <text evidence="1">The sequence shown here is derived from an EMBL/GenBank/DDBJ whole genome shotgun (WGS) entry which is preliminary data.</text>
</comment>
<organism evidence="1 2">
    <name type="scientific">Portunus trituberculatus</name>
    <name type="common">Swimming crab</name>
    <name type="synonym">Neptunus trituberculatus</name>
    <dbReference type="NCBI Taxonomy" id="210409"/>
    <lineage>
        <taxon>Eukaryota</taxon>
        <taxon>Metazoa</taxon>
        <taxon>Ecdysozoa</taxon>
        <taxon>Arthropoda</taxon>
        <taxon>Crustacea</taxon>
        <taxon>Multicrustacea</taxon>
        <taxon>Malacostraca</taxon>
        <taxon>Eumalacostraca</taxon>
        <taxon>Eucarida</taxon>
        <taxon>Decapoda</taxon>
        <taxon>Pleocyemata</taxon>
        <taxon>Brachyura</taxon>
        <taxon>Eubrachyura</taxon>
        <taxon>Portunoidea</taxon>
        <taxon>Portunidae</taxon>
        <taxon>Portuninae</taxon>
        <taxon>Portunus</taxon>
    </lineage>
</organism>
<dbReference type="EMBL" id="VSRR010003692">
    <property type="protein sequence ID" value="MPC37116.1"/>
    <property type="molecule type" value="Genomic_DNA"/>
</dbReference>
<proteinExistence type="predicted"/>
<gene>
    <name evidence="1" type="ORF">E2C01_030590</name>
</gene>
<evidence type="ECO:0000313" key="1">
    <source>
        <dbReference type="EMBL" id="MPC37116.1"/>
    </source>
</evidence>
<sequence length="61" mass="6485">MVKISILSFSSSSLQVSNARGRNNLCLTSTALSPALTLLPSLVRGKTPSPNPYLKNQSPVK</sequence>
<dbReference type="Proteomes" id="UP000324222">
    <property type="component" value="Unassembled WGS sequence"/>
</dbReference>
<keyword evidence="2" id="KW-1185">Reference proteome</keyword>